<name>A0A0F6R782_9CAUD</name>
<evidence type="ECO:0000313" key="2">
    <source>
        <dbReference type="Proteomes" id="UP000033802"/>
    </source>
</evidence>
<dbReference type="EMBL" id="KP869103">
    <property type="protein sequence ID" value="AKE45589.1"/>
    <property type="molecule type" value="Genomic_DNA"/>
</dbReference>
<accession>A0A0F6R782</accession>
<gene>
    <name evidence="1" type="ORF">ECTP5_00715</name>
</gene>
<reference evidence="1 2" key="1">
    <citation type="journal article" date="2015" name="BMC Genomics">
        <title>Analysis of whole genome sequencing for the Escherichia coli O157:H7 typing phages.</title>
        <authorList>
            <person name="Cowley L.A."/>
            <person name="Beckett S.J."/>
            <person name="Chase-Topping M."/>
            <person name="Perry N."/>
            <person name="Dallman T.J."/>
            <person name="Gally D.L."/>
            <person name="Jenkins C."/>
        </authorList>
    </citation>
    <scope>NUCLEOTIDE SEQUENCE [LARGE SCALE GENOMIC DNA]</scope>
</reference>
<organism evidence="1 2">
    <name type="scientific">Escherichia coli O157 typing phage 5</name>
    <dbReference type="NCBI Taxonomy" id="1508680"/>
    <lineage>
        <taxon>Viruses</taxon>
        <taxon>Duplodnaviria</taxon>
        <taxon>Heunggongvirae</taxon>
        <taxon>Uroviricota</taxon>
        <taxon>Caudoviricetes</taxon>
        <taxon>Vequintavirinae</taxon>
        <taxon>Vequintavirus</taxon>
        <taxon>Vequintavirus V5</taxon>
    </lineage>
</organism>
<proteinExistence type="predicted"/>
<dbReference type="Proteomes" id="UP000033802">
    <property type="component" value="Segment"/>
</dbReference>
<evidence type="ECO:0000313" key="1">
    <source>
        <dbReference type="EMBL" id="AKE45589.1"/>
    </source>
</evidence>
<protein>
    <submittedName>
        <fullName evidence="1">Uncharacterized protein</fullName>
    </submittedName>
</protein>
<sequence length="56" mass="6889">MRRRYHYLMWKLYQNAAKAYHIMFGNDDHHIMLHLTAIEHHNEWIHAIVAGDKDFK</sequence>